<comment type="caution">
    <text evidence="2">The sequence shown here is derived from an EMBL/GenBank/DDBJ whole genome shotgun (WGS) entry which is preliminary data.</text>
</comment>
<dbReference type="EMBL" id="JACGWJ010000006">
    <property type="protein sequence ID" value="KAL0413335.1"/>
    <property type="molecule type" value="Genomic_DNA"/>
</dbReference>
<feature type="compositionally biased region" description="Polar residues" evidence="1">
    <location>
        <begin position="1"/>
        <end position="14"/>
    </location>
</feature>
<accession>A0AAW2U7X3</accession>
<evidence type="ECO:0000256" key="1">
    <source>
        <dbReference type="SAM" id="MobiDB-lite"/>
    </source>
</evidence>
<organism evidence="2">
    <name type="scientific">Sesamum radiatum</name>
    <name type="common">Black benniseed</name>
    <dbReference type="NCBI Taxonomy" id="300843"/>
    <lineage>
        <taxon>Eukaryota</taxon>
        <taxon>Viridiplantae</taxon>
        <taxon>Streptophyta</taxon>
        <taxon>Embryophyta</taxon>
        <taxon>Tracheophyta</taxon>
        <taxon>Spermatophyta</taxon>
        <taxon>Magnoliopsida</taxon>
        <taxon>eudicotyledons</taxon>
        <taxon>Gunneridae</taxon>
        <taxon>Pentapetalae</taxon>
        <taxon>asterids</taxon>
        <taxon>lamiids</taxon>
        <taxon>Lamiales</taxon>
        <taxon>Pedaliaceae</taxon>
        <taxon>Sesamum</taxon>
    </lineage>
</organism>
<evidence type="ECO:0000313" key="2">
    <source>
        <dbReference type="EMBL" id="KAL0413335.1"/>
    </source>
</evidence>
<reference evidence="2" key="1">
    <citation type="submission" date="2020-06" db="EMBL/GenBank/DDBJ databases">
        <authorList>
            <person name="Li T."/>
            <person name="Hu X."/>
            <person name="Zhang T."/>
            <person name="Song X."/>
            <person name="Zhang H."/>
            <person name="Dai N."/>
            <person name="Sheng W."/>
            <person name="Hou X."/>
            <person name="Wei L."/>
        </authorList>
    </citation>
    <scope>NUCLEOTIDE SEQUENCE</scope>
    <source>
        <strain evidence="2">G02</strain>
        <tissue evidence="2">Leaf</tissue>
    </source>
</reference>
<sequence length="67" mass="7099">MDTMNSTLHGSQASVAGHSYQMERGGTPASQGVDGQVPVRLQQDWSLPANFVGKEAARHHPLTSGNP</sequence>
<gene>
    <name evidence="2" type="ORF">Sradi_1535200</name>
</gene>
<proteinExistence type="predicted"/>
<protein>
    <submittedName>
        <fullName evidence="2">Uncharacterized protein</fullName>
    </submittedName>
</protein>
<reference evidence="2" key="2">
    <citation type="journal article" date="2024" name="Plant">
        <title>Genomic evolution and insights into agronomic trait innovations of Sesamum species.</title>
        <authorList>
            <person name="Miao H."/>
            <person name="Wang L."/>
            <person name="Qu L."/>
            <person name="Liu H."/>
            <person name="Sun Y."/>
            <person name="Le M."/>
            <person name="Wang Q."/>
            <person name="Wei S."/>
            <person name="Zheng Y."/>
            <person name="Lin W."/>
            <person name="Duan Y."/>
            <person name="Cao H."/>
            <person name="Xiong S."/>
            <person name="Wang X."/>
            <person name="Wei L."/>
            <person name="Li C."/>
            <person name="Ma Q."/>
            <person name="Ju M."/>
            <person name="Zhao R."/>
            <person name="Li G."/>
            <person name="Mu C."/>
            <person name="Tian Q."/>
            <person name="Mei H."/>
            <person name="Zhang T."/>
            <person name="Gao T."/>
            <person name="Zhang H."/>
        </authorList>
    </citation>
    <scope>NUCLEOTIDE SEQUENCE</scope>
    <source>
        <strain evidence="2">G02</strain>
    </source>
</reference>
<feature type="region of interest" description="Disordered" evidence="1">
    <location>
        <begin position="1"/>
        <end position="34"/>
    </location>
</feature>
<name>A0AAW2U7X3_SESRA</name>
<dbReference type="AlphaFoldDB" id="A0AAW2U7X3"/>